<dbReference type="PANTHER" id="PTHR15503">
    <property type="entry name" value="LDOC1 RELATED"/>
    <property type="match status" value="1"/>
</dbReference>
<evidence type="ECO:0000256" key="2">
    <source>
        <dbReference type="SAM" id="MobiDB-lite"/>
    </source>
</evidence>
<keyword evidence="1" id="KW-0479">Metal-binding</keyword>
<dbReference type="OrthoDB" id="3205788at2759"/>
<gene>
    <name evidence="4" type="ORF">AYI69_g3357</name>
</gene>
<feature type="compositionally biased region" description="Acidic residues" evidence="2">
    <location>
        <begin position="506"/>
        <end position="518"/>
    </location>
</feature>
<evidence type="ECO:0000259" key="3">
    <source>
        <dbReference type="PROSITE" id="PS50158"/>
    </source>
</evidence>
<proteinExistence type="predicted"/>
<sequence length="556" mass="62525">MNRTPRDFFPQNQDPVVPNELLNIGNDPHQGQEFPVLQPVVQDQNQNHQFLDPTHAHQDIFQAIPNVPNNPGATFKLPDAPRFDGTVSSYTAFMSSMKLFFWARPETFNVHRNRIVFIGTHLLGPAAIWFSSLIAASDSSNGALSVLEDYGLFISEFERNFSDPSHTIRIRGLIRKCRQGSRSAAAYAAEFRSFARDSGFDQAALIDQFMMGINENIMSYLMFTDLPDTLENIIEIVVRIDNRITTRNMIAMNHYTFRSSNPFRRNSPVPPVTYPVQPLAPVDTNTPMEICAVNSRPRGPLSAEEKTRRYEKGLCLYCGNTGHIAHQCPLKNSSGKGPAQQYYFKFQIKIYSNRTKSFVNTSCLVDSGSSENFIDSNFAKDNALISRKIIQHIKLETIDGNKLMEEPISRVYPNVKIEFPQTHFNKVNLYPIKSPTTPIVLGLPWLKIHNPTIDWAHKTIKFESSLCQNSCLIKNYPVNAIYAAPSDCSDSNSLSSEQQITSTSDSDSETEEFFETLDDQQTPEIIKTEAIASNDDISPISIKSVTNSNIADEASD</sequence>
<dbReference type="CDD" id="cd00303">
    <property type="entry name" value="retropepsin_like"/>
    <property type="match status" value="1"/>
</dbReference>
<keyword evidence="5" id="KW-1185">Reference proteome</keyword>
<protein>
    <submittedName>
        <fullName evidence="4">Retrotransposon-derived protein PEG10</fullName>
    </submittedName>
</protein>
<organism evidence="4 5">
    <name type="scientific">Smittium culicis</name>
    <dbReference type="NCBI Taxonomy" id="133412"/>
    <lineage>
        <taxon>Eukaryota</taxon>
        <taxon>Fungi</taxon>
        <taxon>Fungi incertae sedis</taxon>
        <taxon>Zoopagomycota</taxon>
        <taxon>Kickxellomycotina</taxon>
        <taxon>Harpellomycetes</taxon>
        <taxon>Harpellales</taxon>
        <taxon>Legeriomycetaceae</taxon>
        <taxon>Smittium</taxon>
    </lineage>
</organism>
<dbReference type="Gene3D" id="4.10.60.10">
    <property type="entry name" value="Zinc finger, CCHC-type"/>
    <property type="match status" value="1"/>
</dbReference>
<name>A0A1R1YK94_9FUNG</name>
<dbReference type="InterPro" id="IPR005162">
    <property type="entry name" value="Retrotrans_gag_dom"/>
</dbReference>
<dbReference type="Gene3D" id="2.40.70.10">
    <property type="entry name" value="Acid Proteases"/>
    <property type="match status" value="1"/>
</dbReference>
<feature type="non-terminal residue" evidence="4">
    <location>
        <position position="556"/>
    </location>
</feature>
<dbReference type="SUPFAM" id="SSF57756">
    <property type="entry name" value="Retrovirus zinc finger-like domains"/>
    <property type="match status" value="1"/>
</dbReference>
<feature type="region of interest" description="Disordered" evidence="2">
    <location>
        <begin position="492"/>
        <end position="524"/>
    </location>
</feature>
<evidence type="ECO:0000256" key="1">
    <source>
        <dbReference type="PROSITE-ProRule" id="PRU00047"/>
    </source>
</evidence>
<dbReference type="PANTHER" id="PTHR15503:SF22">
    <property type="entry name" value="TRANSPOSON TY3-I GAG POLYPROTEIN"/>
    <property type="match status" value="1"/>
</dbReference>
<dbReference type="GO" id="GO:0008270">
    <property type="term" value="F:zinc ion binding"/>
    <property type="evidence" value="ECO:0007669"/>
    <property type="project" value="UniProtKB-KW"/>
</dbReference>
<keyword evidence="1" id="KW-0862">Zinc</keyword>
<dbReference type="Pfam" id="PF03732">
    <property type="entry name" value="Retrotrans_gag"/>
    <property type="match status" value="1"/>
</dbReference>
<dbReference type="InterPro" id="IPR036875">
    <property type="entry name" value="Znf_CCHC_sf"/>
</dbReference>
<dbReference type="InterPro" id="IPR032567">
    <property type="entry name" value="RTL1-rel"/>
</dbReference>
<comment type="caution">
    <text evidence="4">The sequence shown here is derived from an EMBL/GenBank/DDBJ whole genome shotgun (WGS) entry which is preliminary data.</text>
</comment>
<dbReference type="AlphaFoldDB" id="A0A1R1YK94"/>
<dbReference type="Proteomes" id="UP000187429">
    <property type="component" value="Unassembled WGS sequence"/>
</dbReference>
<evidence type="ECO:0000313" key="5">
    <source>
        <dbReference type="Proteomes" id="UP000187429"/>
    </source>
</evidence>
<dbReference type="InterPro" id="IPR021109">
    <property type="entry name" value="Peptidase_aspartic_dom_sf"/>
</dbReference>
<keyword evidence="1" id="KW-0863">Zinc-finger</keyword>
<feature type="domain" description="CCHC-type" evidence="3">
    <location>
        <begin position="315"/>
        <end position="329"/>
    </location>
</feature>
<reference evidence="5" key="1">
    <citation type="submission" date="2017-01" db="EMBL/GenBank/DDBJ databases">
        <authorList>
            <person name="Wang Y."/>
            <person name="White M."/>
            <person name="Kvist S."/>
            <person name="Moncalvo J.-M."/>
        </authorList>
    </citation>
    <scope>NUCLEOTIDE SEQUENCE [LARGE SCALE GENOMIC DNA]</scope>
    <source>
        <strain evidence="5">ID-206-W2</strain>
    </source>
</reference>
<feature type="compositionally biased region" description="Low complexity" evidence="2">
    <location>
        <begin position="492"/>
        <end position="505"/>
    </location>
</feature>
<dbReference type="GO" id="GO:0003676">
    <property type="term" value="F:nucleic acid binding"/>
    <property type="evidence" value="ECO:0007669"/>
    <property type="project" value="InterPro"/>
</dbReference>
<evidence type="ECO:0000313" key="4">
    <source>
        <dbReference type="EMBL" id="OMJ27215.1"/>
    </source>
</evidence>
<accession>A0A1R1YK94</accession>
<dbReference type="EMBL" id="LSSM01001115">
    <property type="protein sequence ID" value="OMJ27215.1"/>
    <property type="molecule type" value="Genomic_DNA"/>
</dbReference>
<dbReference type="Pfam" id="PF08284">
    <property type="entry name" value="RVP_2"/>
    <property type="match status" value="1"/>
</dbReference>
<dbReference type="InterPro" id="IPR001878">
    <property type="entry name" value="Znf_CCHC"/>
</dbReference>
<dbReference type="PROSITE" id="PS50158">
    <property type="entry name" value="ZF_CCHC"/>
    <property type="match status" value="1"/>
</dbReference>